<evidence type="ECO:0000256" key="3">
    <source>
        <dbReference type="ARBA" id="ARBA00022448"/>
    </source>
</evidence>
<feature type="transmembrane region" description="Helical" evidence="8">
    <location>
        <begin position="194"/>
        <end position="216"/>
    </location>
</feature>
<proteinExistence type="inferred from homology"/>
<keyword evidence="10" id="KW-1185">Reference proteome</keyword>
<dbReference type="Gene3D" id="1.20.1530.20">
    <property type="match status" value="1"/>
</dbReference>
<keyword evidence="3" id="KW-0813">Transport</keyword>
<dbReference type="GO" id="GO:0005886">
    <property type="term" value="C:plasma membrane"/>
    <property type="evidence" value="ECO:0007669"/>
    <property type="project" value="UniProtKB-SubCell"/>
</dbReference>
<evidence type="ECO:0000256" key="8">
    <source>
        <dbReference type="SAM" id="Phobius"/>
    </source>
</evidence>
<feature type="transmembrane region" description="Helical" evidence="8">
    <location>
        <begin position="7"/>
        <end position="26"/>
    </location>
</feature>
<dbReference type="InterPro" id="IPR038770">
    <property type="entry name" value="Na+/solute_symporter_sf"/>
</dbReference>
<evidence type="ECO:0000256" key="1">
    <source>
        <dbReference type="ARBA" id="ARBA00004651"/>
    </source>
</evidence>
<evidence type="ECO:0000256" key="5">
    <source>
        <dbReference type="ARBA" id="ARBA00022692"/>
    </source>
</evidence>
<keyword evidence="7 8" id="KW-0472">Membrane</keyword>
<feature type="transmembrane region" description="Helical" evidence="8">
    <location>
        <begin position="94"/>
        <end position="116"/>
    </location>
</feature>
<keyword evidence="5 8" id="KW-0812">Transmembrane</keyword>
<feature type="transmembrane region" description="Helical" evidence="8">
    <location>
        <begin position="137"/>
        <end position="156"/>
    </location>
</feature>
<keyword evidence="4" id="KW-1003">Cell membrane</keyword>
<evidence type="ECO:0000313" key="10">
    <source>
        <dbReference type="Proteomes" id="UP000183988"/>
    </source>
</evidence>
<dbReference type="EMBL" id="FQVW01000014">
    <property type="protein sequence ID" value="SHG07304.1"/>
    <property type="molecule type" value="Genomic_DNA"/>
</dbReference>
<evidence type="ECO:0000313" key="9">
    <source>
        <dbReference type="EMBL" id="SHG07304.1"/>
    </source>
</evidence>
<dbReference type="InterPro" id="IPR004776">
    <property type="entry name" value="Mem_transp_PIN-like"/>
</dbReference>
<dbReference type="AlphaFoldDB" id="A0A1M5GU35"/>
<feature type="transmembrane region" description="Helical" evidence="8">
    <location>
        <begin position="32"/>
        <end position="54"/>
    </location>
</feature>
<dbReference type="GO" id="GO:0055085">
    <property type="term" value="P:transmembrane transport"/>
    <property type="evidence" value="ECO:0007669"/>
    <property type="project" value="InterPro"/>
</dbReference>
<dbReference type="Pfam" id="PF03547">
    <property type="entry name" value="Mem_trans"/>
    <property type="match status" value="1"/>
</dbReference>
<dbReference type="PANTHER" id="PTHR36838">
    <property type="entry name" value="AUXIN EFFLUX CARRIER FAMILY PROTEIN"/>
    <property type="match status" value="1"/>
</dbReference>
<evidence type="ECO:0000256" key="4">
    <source>
        <dbReference type="ARBA" id="ARBA00022475"/>
    </source>
</evidence>
<name>A0A1M5GU35_9BACI</name>
<evidence type="ECO:0000256" key="2">
    <source>
        <dbReference type="ARBA" id="ARBA00010145"/>
    </source>
</evidence>
<feature type="transmembrane region" description="Helical" evidence="8">
    <location>
        <begin position="66"/>
        <end position="88"/>
    </location>
</feature>
<gene>
    <name evidence="9" type="ORF">SAMN05216225_101460</name>
</gene>
<evidence type="ECO:0008006" key="11">
    <source>
        <dbReference type="Google" id="ProtNLM"/>
    </source>
</evidence>
<dbReference type="PANTHER" id="PTHR36838:SF1">
    <property type="entry name" value="SLR1864 PROTEIN"/>
    <property type="match status" value="1"/>
</dbReference>
<sequence>MSIDSLSYVALNVFYPFLAFNTFYTNDITVEFLYVFIAITFIVFSTYFLILILAKIFKYNKKRKHAMLLAGVFMNGGNYGLPVVLFALGEESFVYAMMIMVIMSIYMNTIGLYIAASGTDEDVPKREALKKTIKMPIIPAIFVGILFQLFNVKLPGSIEDTVSFLSDAAIPLIMIVLGIQLSTIAIRKIAVKPVVLLVVIRLIVSPILAILFVYLFGLNDTVLASVLIIIAAMPTAANTTMFSVKYRVEPELVSSTTLITTVLSLITLPVWFLFV</sequence>
<comment type="subcellular location">
    <subcellularLocation>
        <location evidence="1">Cell membrane</location>
        <topology evidence="1">Multi-pass membrane protein</topology>
    </subcellularLocation>
</comment>
<accession>A0A1M5GU35</accession>
<evidence type="ECO:0000256" key="6">
    <source>
        <dbReference type="ARBA" id="ARBA00022989"/>
    </source>
</evidence>
<dbReference type="Proteomes" id="UP000183988">
    <property type="component" value="Unassembled WGS sequence"/>
</dbReference>
<comment type="similarity">
    <text evidence="2">Belongs to the auxin efflux carrier (TC 2.A.69) family.</text>
</comment>
<feature type="transmembrane region" description="Helical" evidence="8">
    <location>
        <begin position="222"/>
        <end position="244"/>
    </location>
</feature>
<reference evidence="9 10" key="1">
    <citation type="submission" date="2016-11" db="EMBL/GenBank/DDBJ databases">
        <authorList>
            <person name="Jaros S."/>
            <person name="Januszkiewicz K."/>
            <person name="Wedrychowicz H."/>
        </authorList>
    </citation>
    <scope>NUCLEOTIDE SEQUENCE [LARGE SCALE GENOMIC DNA]</scope>
    <source>
        <strain evidence="9 10">IBRC-M 10683</strain>
    </source>
</reference>
<keyword evidence="6 8" id="KW-1133">Transmembrane helix</keyword>
<feature type="transmembrane region" description="Helical" evidence="8">
    <location>
        <begin position="256"/>
        <end position="274"/>
    </location>
</feature>
<organism evidence="9 10">
    <name type="scientific">Ornithinibacillus halophilus</name>
    <dbReference type="NCBI Taxonomy" id="930117"/>
    <lineage>
        <taxon>Bacteria</taxon>
        <taxon>Bacillati</taxon>
        <taxon>Bacillota</taxon>
        <taxon>Bacilli</taxon>
        <taxon>Bacillales</taxon>
        <taxon>Bacillaceae</taxon>
        <taxon>Ornithinibacillus</taxon>
    </lineage>
</organism>
<feature type="transmembrane region" description="Helical" evidence="8">
    <location>
        <begin position="168"/>
        <end position="187"/>
    </location>
</feature>
<protein>
    <recommendedName>
        <fullName evidence="11">AEC family transporter</fullName>
    </recommendedName>
</protein>
<evidence type="ECO:0000256" key="7">
    <source>
        <dbReference type="ARBA" id="ARBA00023136"/>
    </source>
</evidence>